<dbReference type="GO" id="GO:0005886">
    <property type="term" value="C:plasma membrane"/>
    <property type="evidence" value="ECO:0007669"/>
    <property type="project" value="UniProtKB-SubCell"/>
</dbReference>
<dbReference type="SMART" id="SM00409">
    <property type="entry name" value="IG"/>
    <property type="match status" value="1"/>
</dbReference>
<evidence type="ECO:0000259" key="9">
    <source>
        <dbReference type="PROSITE" id="PS50835"/>
    </source>
</evidence>
<reference evidence="10" key="2">
    <citation type="submission" date="2025-08" db="UniProtKB">
        <authorList>
            <consortium name="Ensembl"/>
        </authorList>
    </citation>
    <scope>IDENTIFICATION</scope>
</reference>
<dbReference type="Gene3D" id="2.60.40.10">
    <property type="entry name" value="Immunoglobulins"/>
    <property type="match status" value="1"/>
</dbReference>
<feature type="domain" description="Ig-like" evidence="9">
    <location>
        <begin position="8"/>
        <end position="108"/>
    </location>
</feature>
<dbReference type="InterPro" id="IPR007110">
    <property type="entry name" value="Ig-like_dom"/>
</dbReference>
<evidence type="ECO:0000256" key="3">
    <source>
        <dbReference type="ARBA" id="ARBA00022475"/>
    </source>
</evidence>
<dbReference type="InterPro" id="IPR013106">
    <property type="entry name" value="Ig_V-set"/>
</dbReference>
<evidence type="ECO:0000256" key="6">
    <source>
        <dbReference type="ARBA" id="ARBA00022859"/>
    </source>
</evidence>
<keyword evidence="6" id="KW-0391">Immunity</keyword>
<keyword evidence="8" id="KW-0393">Immunoglobulin domain</keyword>
<proteinExistence type="predicted"/>
<dbReference type="Proteomes" id="UP000694542">
    <property type="component" value="Chromosome 26"/>
</dbReference>
<evidence type="ECO:0000256" key="1">
    <source>
        <dbReference type="ARBA" id="ARBA00004236"/>
    </source>
</evidence>
<dbReference type="InterPro" id="IPR003599">
    <property type="entry name" value="Ig_sub"/>
</dbReference>
<evidence type="ECO:0000313" key="11">
    <source>
        <dbReference type="Proteomes" id="UP000694542"/>
    </source>
</evidence>
<evidence type="ECO:0000256" key="4">
    <source>
        <dbReference type="ARBA" id="ARBA00022525"/>
    </source>
</evidence>
<name>A0A8C0SX36_CANLF</name>
<dbReference type="SMART" id="SM00406">
    <property type="entry name" value="IGv"/>
    <property type="match status" value="1"/>
</dbReference>
<dbReference type="SUPFAM" id="SSF48726">
    <property type="entry name" value="Immunoglobulin"/>
    <property type="match status" value="1"/>
</dbReference>
<dbReference type="InterPro" id="IPR036179">
    <property type="entry name" value="Ig-like_dom_sf"/>
</dbReference>
<keyword evidence="3" id="KW-1003">Cell membrane</keyword>
<evidence type="ECO:0000313" key="10">
    <source>
        <dbReference type="Ensembl" id="ENSCAFP00040028239.1"/>
    </source>
</evidence>
<dbReference type="GO" id="GO:0005576">
    <property type="term" value="C:extracellular region"/>
    <property type="evidence" value="ECO:0007669"/>
    <property type="project" value="UniProtKB-SubCell"/>
</dbReference>
<protein>
    <recommendedName>
        <fullName evidence="9">Ig-like domain-containing protein</fullName>
    </recommendedName>
</protein>
<dbReference type="GO" id="GO:0002376">
    <property type="term" value="P:immune system process"/>
    <property type="evidence" value="ECO:0007669"/>
    <property type="project" value="UniProtKB-KW"/>
</dbReference>
<dbReference type="InterPro" id="IPR013783">
    <property type="entry name" value="Ig-like_fold"/>
</dbReference>
<dbReference type="PANTHER" id="PTHR23267">
    <property type="entry name" value="IMMUNOGLOBULIN LIGHT CHAIN"/>
    <property type="match status" value="1"/>
</dbReference>
<dbReference type="Pfam" id="PF07686">
    <property type="entry name" value="V-set"/>
    <property type="match status" value="1"/>
</dbReference>
<organism evidence="10 11">
    <name type="scientific">Canis lupus familiaris</name>
    <name type="common">Dog</name>
    <name type="synonym">Canis familiaris</name>
    <dbReference type="NCBI Taxonomy" id="9615"/>
    <lineage>
        <taxon>Eukaryota</taxon>
        <taxon>Metazoa</taxon>
        <taxon>Chordata</taxon>
        <taxon>Craniata</taxon>
        <taxon>Vertebrata</taxon>
        <taxon>Euteleostomi</taxon>
        <taxon>Mammalia</taxon>
        <taxon>Eutheria</taxon>
        <taxon>Laurasiatheria</taxon>
        <taxon>Carnivora</taxon>
        <taxon>Caniformia</taxon>
        <taxon>Canidae</taxon>
        <taxon>Canis</taxon>
    </lineage>
</organism>
<keyword evidence="5" id="KW-0732">Signal</keyword>
<dbReference type="AlphaFoldDB" id="A0A8C0SX36"/>
<evidence type="ECO:0000256" key="7">
    <source>
        <dbReference type="ARBA" id="ARBA00023136"/>
    </source>
</evidence>
<comment type="subcellular location">
    <subcellularLocation>
        <location evidence="1">Cell membrane</location>
    </subcellularLocation>
    <subcellularLocation>
        <location evidence="2">Secreted</location>
    </subcellularLocation>
</comment>
<evidence type="ECO:0000256" key="8">
    <source>
        <dbReference type="ARBA" id="ARBA00023319"/>
    </source>
</evidence>
<dbReference type="FunFam" id="2.60.40.10:FF:000620">
    <property type="entry name" value="Immunoglobulin lambda locus"/>
    <property type="match status" value="1"/>
</dbReference>
<keyword evidence="7" id="KW-0472">Membrane</keyword>
<dbReference type="PROSITE" id="PS50835">
    <property type="entry name" value="IG_LIKE"/>
    <property type="match status" value="1"/>
</dbReference>
<reference evidence="10" key="1">
    <citation type="submission" date="2018-10" db="EMBL/GenBank/DDBJ databases">
        <title>De novo assembly of a Great Dane genome.</title>
        <authorList>
            <person name="Kidd J.M."/>
            <person name="Pendleton A.L."/>
            <person name="Shen F."/>
            <person name="Emery S."/>
        </authorList>
    </citation>
    <scope>NUCLEOTIDE SEQUENCE [LARGE SCALE GENOMIC DNA]</scope>
    <source>
        <strain evidence="10">Great Dane</strain>
    </source>
</reference>
<dbReference type="InterPro" id="IPR050150">
    <property type="entry name" value="IgV_Light_Chain"/>
</dbReference>
<keyword evidence="4" id="KW-0964">Secreted</keyword>
<dbReference type="Ensembl" id="ENSCAFT00040032456.1">
    <property type="protein sequence ID" value="ENSCAFP00040028239.1"/>
    <property type="gene ID" value="ENSCAFG00040017562.1"/>
</dbReference>
<evidence type="ECO:0000256" key="5">
    <source>
        <dbReference type="ARBA" id="ARBA00022729"/>
    </source>
</evidence>
<sequence length="146" mass="15965">MRPPVGKPPLLISLAGSVASYVLTQSPSVSVTLGQTASITCRGNSIGRKDVHWYQQKPGQAPLLIIYNDNSQPSGIPERFSGTNSGSTATLTISEAQTNDEADYYCQVWESSADAHSDTDRWEMGHKPLTHLCHPPLQPWRPVHRA</sequence>
<accession>A0A8C0SX36</accession>
<evidence type="ECO:0000256" key="2">
    <source>
        <dbReference type="ARBA" id="ARBA00004613"/>
    </source>
</evidence>